<gene>
    <name evidence="3" type="ORF">DIZ79_08210</name>
</gene>
<dbReference type="InterPro" id="IPR052026">
    <property type="entry name" value="ExeA_AAA_ATPase_DNA-bind"/>
</dbReference>
<dbReference type="Proteomes" id="UP000255508">
    <property type="component" value="Unassembled WGS sequence"/>
</dbReference>
<protein>
    <recommendedName>
        <fullName evidence="2">SPOR domain-containing protein</fullName>
    </recommendedName>
</protein>
<dbReference type="Gene3D" id="3.30.70.1070">
    <property type="entry name" value="Sporulation related repeat"/>
    <property type="match status" value="1"/>
</dbReference>
<dbReference type="SUPFAM" id="SSF52540">
    <property type="entry name" value="P-loop containing nucleoside triphosphate hydrolases"/>
    <property type="match status" value="1"/>
</dbReference>
<dbReference type="GO" id="GO:0016887">
    <property type="term" value="F:ATP hydrolysis activity"/>
    <property type="evidence" value="ECO:0007669"/>
    <property type="project" value="InterPro"/>
</dbReference>
<evidence type="ECO:0000256" key="1">
    <source>
        <dbReference type="SAM" id="MobiDB-lite"/>
    </source>
</evidence>
<name>A0A370DZA9_9GAMM</name>
<dbReference type="InterPro" id="IPR007730">
    <property type="entry name" value="SPOR-like_dom"/>
</dbReference>
<comment type="caution">
    <text evidence="3">The sequence shown here is derived from an EMBL/GenBank/DDBJ whole genome shotgun (WGS) entry which is preliminary data.</text>
</comment>
<reference evidence="3 4" key="1">
    <citation type="journal article" date="2018" name="ISME J.">
        <title>Endosymbiont genomes yield clues of tubeworm success.</title>
        <authorList>
            <person name="Li Y."/>
            <person name="Liles M.R."/>
            <person name="Halanych K.M."/>
        </authorList>
    </citation>
    <scope>NUCLEOTIDE SEQUENCE [LARGE SCALE GENOMIC DNA]</scope>
    <source>
        <strain evidence="3">A1422</strain>
    </source>
</reference>
<evidence type="ECO:0000313" key="4">
    <source>
        <dbReference type="Proteomes" id="UP000255508"/>
    </source>
</evidence>
<dbReference type="GO" id="GO:0042834">
    <property type="term" value="F:peptidoglycan binding"/>
    <property type="evidence" value="ECO:0007669"/>
    <property type="project" value="InterPro"/>
</dbReference>
<dbReference type="Pfam" id="PF05036">
    <property type="entry name" value="SPOR"/>
    <property type="match status" value="1"/>
</dbReference>
<evidence type="ECO:0000259" key="2">
    <source>
        <dbReference type="PROSITE" id="PS51724"/>
    </source>
</evidence>
<dbReference type="InterPro" id="IPR049945">
    <property type="entry name" value="AAA_22"/>
</dbReference>
<feature type="domain" description="SPOR" evidence="2">
    <location>
        <begin position="473"/>
        <end position="551"/>
    </location>
</feature>
<sequence length="564" mass="62540">MGLESQWSATILTKRCCRNPWTSRRPDTRIGRREGRAVANSENYFSTLELAQRQDLIRHLIENSEVVPLVRGPGGIGKSTMAAQIQLHAPDAWAVCHFDADPTLQPELMLAHIARGFGLADEHPGLMDLLVDHFEHLHQQGRVPVVLLDDAQLLPPASLITLLRLFEHQVEGISQVSIVLFANTQIDLLLATPQLQAMSHHALHVIDMPVMGFEAAKAFMGYLITAEGLPESLALDDDLLGRIHRETQGRIGPLGESILEAISTRPVRSRGVKTGQSTFRWLLIAVSALIVGGVLLFQDEINRLFVTGKSALPEVEERHQAMPAPQEVLTLDRRTIEPVQEKAPLVEVIPEPDSESAEDQYLAEIDVKEPPIEVPVEMEQGGETIDEALLSEEPVPPTELQSAGTDKPLAESAAASEAEEGVSEVAQVEAVPEQITERAIESEVLPEKARLPEVVPEPQVPADPLDKNNWLLEQNPEHYTLQLIGVEQLASLRRFVKRHGLEKQAGYIRTKRKGKAWYVLLWGVYPERDAAQKAKRKLPRSLRGRDVWARAVGSLQQELNASHP</sequence>
<evidence type="ECO:0000313" key="3">
    <source>
        <dbReference type="EMBL" id="RDH90807.1"/>
    </source>
</evidence>
<proteinExistence type="predicted"/>
<dbReference type="Pfam" id="PF13401">
    <property type="entry name" value="AAA_22"/>
    <property type="match status" value="1"/>
</dbReference>
<dbReference type="PANTHER" id="PTHR35894:SF1">
    <property type="entry name" value="PHOSPHORIBULOKINASE _ URIDINE KINASE FAMILY"/>
    <property type="match status" value="1"/>
</dbReference>
<dbReference type="InterPro" id="IPR036680">
    <property type="entry name" value="SPOR-like_sf"/>
</dbReference>
<dbReference type="AlphaFoldDB" id="A0A370DZA9"/>
<dbReference type="PANTHER" id="PTHR35894">
    <property type="entry name" value="GENERAL SECRETION PATHWAY PROTEIN A-RELATED"/>
    <property type="match status" value="1"/>
</dbReference>
<dbReference type="Gene3D" id="3.40.50.300">
    <property type="entry name" value="P-loop containing nucleotide triphosphate hydrolases"/>
    <property type="match status" value="1"/>
</dbReference>
<accession>A0A370DZA9</accession>
<organism evidence="3 4">
    <name type="scientific">endosymbiont of Lamellibrachia luymesi</name>
    <dbReference type="NCBI Taxonomy" id="2200907"/>
    <lineage>
        <taxon>Bacteria</taxon>
        <taxon>Pseudomonadati</taxon>
        <taxon>Pseudomonadota</taxon>
        <taxon>Gammaproteobacteria</taxon>
        <taxon>sulfur-oxidizing symbionts</taxon>
    </lineage>
</organism>
<feature type="region of interest" description="Disordered" evidence="1">
    <location>
        <begin position="394"/>
        <end position="428"/>
    </location>
</feature>
<dbReference type="EMBL" id="QFXD01000150">
    <property type="protein sequence ID" value="RDH90807.1"/>
    <property type="molecule type" value="Genomic_DNA"/>
</dbReference>
<dbReference type="PROSITE" id="PS51724">
    <property type="entry name" value="SPOR"/>
    <property type="match status" value="1"/>
</dbReference>
<dbReference type="InterPro" id="IPR027417">
    <property type="entry name" value="P-loop_NTPase"/>
</dbReference>